<feature type="active site" description="Charge relay system" evidence="5 6">
    <location>
        <position position="417"/>
    </location>
</feature>
<proteinExistence type="inferred from homology"/>
<comment type="caution">
    <text evidence="10">The sequence shown here is derived from an EMBL/GenBank/DDBJ whole genome shotgun (WGS) entry which is preliminary data.</text>
</comment>
<evidence type="ECO:0000256" key="1">
    <source>
        <dbReference type="ARBA" id="ARBA00011073"/>
    </source>
</evidence>
<feature type="region of interest" description="Disordered" evidence="8">
    <location>
        <begin position="1"/>
        <end position="29"/>
    </location>
</feature>
<dbReference type="SUPFAM" id="SSF52743">
    <property type="entry name" value="Subtilisin-like"/>
    <property type="match status" value="1"/>
</dbReference>
<evidence type="ECO:0000256" key="7">
    <source>
        <dbReference type="RuleBase" id="RU003355"/>
    </source>
</evidence>
<dbReference type="InterPro" id="IPR050131">
    <property type="entry name" value="Peptidase_S8_subtilisin-like"/>
</dbReference>
<dbReference type="Gene3D" id="3.40.50.200">
    <property type="entry name" value="Peptidase S8/S53 domain"/>
    <property type="match status" value="1"/>
</dbReference>
<dbReference type="Proteomes" id="UP000185596">
    <property type="component" value="Unassembled WGS sequence"/>
</dbReference>
<dbReference type="PIRSF" id="PIRSF037854">
    <property type="entry name" value="Dihydropyridine_esterase"/>
    <property type="match status" value="1"/>
</dbReference>
<evidence type="ECO:0000313" key="10">
    <source>
        <dbReference type="EMBL" id="OLF18016.1"/>
    </source>
</evidence>
<evidence type="ECO:0000259" key="9">
    <source>
        <dbReference type="Pfam" id="PF00082"/>
    </source>
</evidence>
<dbReference type="PROSITE" id="PS51892">
    <property type="entry name" value="SUBTILASE"/>
    <property type="match status" value="1"/>
</dbReference>
<dbReference type="PANTHER" id="PTHR43806:SF11">
    <property type="entry name" value="CEREVISIN-RELATED"/>
    <property type="match status" value="1"/>
</dbReference>
<keyword evidence="11" id="KW-1185">Reference proteome</keyword>
<feature type="domain" description="Peptidase S8/S53" evidence="9">
    <location>
        <begin position="200"/>
        <end position="463"/>
    </location>
</feature>
<comment type="similarity">
    <text evidence="1 6 7">Belongs to the peptidase S8 family.</text>
</comment>
<keyword evidence="4 6" id="KW-0720">Serine protease</keyword>
<dbReference type="CDD" id="cd07487">
    <property type="entry name" value="Peptidases_S8_1"/>
    <property type="match status" value="1"/>
</dbReference>
<dbReference type="GO" id="GO:0006508">
    <property type="term" value="P:proteolysis"/>
    <property type="evidence" value="ECO:0007669"/>
    <property type="project" value="UniProtKB-KW"/>
</dbReference>
<feature type="active site" description="Charge relay system" evidence="5 6">
    <location>
        <position position="209"/>
    </location>
</feature>
<keyword evidence="3 6" id="KW-0378">Hydrolase</keyword>
<dbReference type="PROSITE" id="PS00136">
    <property type="entry name" value="SUBTILASE_ASP"/>
    <property type="match status" value="1"/>
</dbReference>
<evidence type="ECO:0000256" key="4">
    <source>
        <dbReference type="ARBA" id="ARBA00022825"/>
    </source>
</evidence>
<dbReference type="InterPro" id="IPR000209">
    <property type="entry name" value="Peptidase_S8/S53_dom"/>
</dbReference>
<dbReference type="Pfam" id="PF00082">
    <property type="entry name" value="Peptidase_S8"/>
    <property type="match status" value="1"/>
</dbReference>
<dbReference type="GO" id="GO:0004252">
    <property type="term" value="F:serine-type endopeptidase activity"/>
    <property type="evidence" value="ECO:0007669"/>
    <property type="project" value="UniProtKB-UniRule"/>
</dbReference>
<dbReference type="PROSITE" id="PS00138">
    <property type="entry name" value="SUBTILASE_SER"/>
    <property type="match status" value="1"/>
</dbReference>
<evidence type="ECO:0000256" key="3">
    <source>
        <dbReference type="ARBA" id="ARBA00022801"/>
    </source>
</evidence>
<reference evidence="10 11" key="1">
    <citation type="submission" date="2016-12" db="EMBL/GenBank/DDBJ databases">
        <title>The draft genome sequence of Actinophytocola sp. 11-183.</title>
        <authorList>
            <person name="Wang W."/>
            <person name="Yuan L."/>
        </authorList>
    </citation>
    <scope>NUCLEOTIDE SEQUENCE [LARGE SCALE GENOMIC DNA]</scope>
    <source>
        <strain evidence="10 11">11-183</strain>
    </source>
</reference>
<dbReference type="PANTHER" id="PTHR43806">
    <property type="entry name" value="PEPTIDASE S8"/>
    <property type="match status" value="1"/>
</dbReference>
<organism evidence="10 11">
    <name type="scientific">Actinophytocola xanthii</name>
    <dbReference type="NCBI Taxonomy" id="1912961"/>
    <lineage>
        <taxon>Bacteria</taxon>
        <taxon>Bacillati</taxon>
        <taxon>Actinomycetota</taxon>
        <taxon>Actinomycetes</taxon>
        <taxon>Pseudonocardiales</taxon>
        <taxon>Pseudonocardiaceae</taxon>
    </lineage>
</organism>
<feature type="active site" description="Charge relay system" evidence="5 6">
    <location>
        <position position="241"/>
    </location>
</feature>
<name>A0A1Q8CUJ6_9PSEU</name>
<evidence type="ECO:0000256" key="5">
    <source>
        <dbReference type="PIRSR" id="PIRSR615500-1"/>
    </source>
</evidence>
<dbReference type="InterPro" id="IPR015500">
    <property type="entry name" value="Peptidase_S8_subtilisin-rel"/>
</dbReference>
<dbReference type="AlphaFoldDB" id="A0A1Q8CUJ6"/>
<dbReference type="InterPro" id="IPR023827">
    <property type="entry name" value="Peptidase_S8_Asp-AS"/>
</dbReference>
<dbReference type="InterPro" id="IPR023828">
    <property type="entry name" value="Peptidase_S8_Ser-AS"/>
</dbReference>
<sequence length="1073" mass="113536">MVLGTVLATAPAAAAAPPETTPPDRAGSGEIRTVTLVTGDQVMVQNGRVRSVQPGEGREGITFSVRSRDGHDYVVPTDAARLLAQGRLDRRLFDVQTLLESGYGDADRDTLPLIVTHPENRPAPRLAATTATRELPSIDAVALNADKGSKTWEALTDGTTTRRTTGGVEKIWLDGKRKSTVEHSVPQIGAPTAWEAGYTGDGTTVAVLDTGVDQTHPDLAGREAAEQNFTDAPDNVDRVGHGTHVASIVAGTGAKSDGRFRGVASGARILDGKVLNDSGGGLDSWIIGGMEWAAEQGADIVNMSLGGTDTTELDPLEEAVNALSAEHGTLFVIAAGNWGPGAESIDSPGSAAAALTVGAVDRNDEIAEFSGRGPRVGDGGIKPDITAPGVEIVAARHSEGTVGEPVVDGYTALSGTSMATPHVAGAAALLAQRHPDWTGTRLKAALAGSARPHPSLTAFDQGAGRVDVPAALAQTVVTQPASVNFGTATWPHEDDEPLYQELTYENLGETDLTLSLSTEATGPNGTPADLFSLSTTRLTVPARGTASVTVTADTRLGGSDGVYSGAVMATTGQSTTRTPLAVTREVESYDLTVNVLGPDGEPTPEYDMMLRGLDSDAEEIPYDEDGSVRLRLPKGHYLLDVVGYQEQTSHFDVMMHPGLVVDRNLTVTADTRRTRPVRVTPPVAAEQLLSQIGTMVENEFTSRGTAVLISGETTISTAHLGDALPGTTISGEVITRWLAQNGSFYGLSWFPEGGLPNGFEKEVRQRDLATLRAEFGPASEGLLGVRSVFPVSGKNVVVDRLVEVPVPGARTEYVNTDAGVLWSTSLDLEDAETRDPVAFFRTPPTAYRAGRTYPLRINHAVFGPALPPARWPWAGRSGDDLDVAIPLFGDSSGNAGYTVTESARTELYLGDELIGESSYSGGYFEGLPAEPRGYRLVTTATRPKLFDTTTSVSAEWTFTSVHVDGEEPEAVDLNAVRFLPELDDNNSAPAGRQFLVPLRMQDQTGATTKPRSITVEASYDRGTSWQPVRITGNLTAVLHHPADAQTVSLRAEATDREGNTVHQTLIDAYKLRR</sequence>
<protein>
    <recommendedName>
        <fullName evidence="9">Peptidase S8/S53 domain-containing protein</fullName>
    </recommendedName>
</protein>
<evidence type="ECO:0000313" key="11">
    <source>
        <dbReference type="Proteomes" id="UP000185596"/>
    </source>
</evidence>
<feature type="compositionally biased region" description="Low complexity" evidence="8">
    <location>
        <begin position="8"/>
        <end position="18"/>
    </location>
</feature>
<dbReference type="STRING" id="1912961.BU204_08560"/>
<dbReference type="EMBL" id="MSIE01000012">
    <property type="protein sequence ID" value="OLF18016.1"/>
    <property type="molecule type" value="Genomic_DNA"/>
</dbReference>
<keyword evidence="2 6" id="KW-0645">Protease</keyword>
<evidence type="ECO:0000256" key="2">
    <source>
        <dbReference type="ARBA" id="ARBA00022670"/>
    </source>
</evidence>
<gene>
    <name evidence="10" type="ORF">BU204_08560</name>
</gene>
<dbReference type="InterPro" id="IPR022398">
    <property type="entry name" value="Peptidase_S8_His-AS"/>
</dbReference>
<dbReference type="InterPro" id="IPR036852">
    <property type="entry name" value="Peptidase_S8/S53_dom_sf"/>
</dbReference>
<evidence type="ECO:0000256" key="6">
    <source>
        <dbReference type="PROSITE-ProRule" id="PRU01240"/>
    </source>
</evidence>
<accession>A0A1Q8CUJ6</accession>
<dbReference type="InterPro" id="IPR017297">
    <property type="entry name" value="Peptidase_S8A_DPH-A"/>
</dbReference>
<dbReference type="PROSITE" id="PS00137">
    <property type="entry name" value="SUBTILASE_HIS"/>
    <property type="match status" value="1"/>
</dbReference>
<dbReference type="PRINTS" id="PR00723">
    <property type="entry name" value="SUBTILISIN"/>
</dbReference>
<evidence type="ECO:0000256" key="8">
    <source>
        <dbReference type="SAM" id="MobiDB-lite"/>
    </source>
</evidence>